<gene>
    <name evidence="2" type="ORF">K7C98_32005</name>
</gene>
<sequence>MRDLCRCLVLALACACNPTDDTKTGSGSSTSGGTSTTDGTGSGSGSESTGTTAPTSGDDPACAGDYLCFGADAADCEDDRCCVAAFGRRYEQDGDAWCLHAEQEYVGCAHKYNSAPCDHTGTIQCVDMDDHEYFAELESECFPHSCLVGVPPAADAAVCGG</sequence>
<evidence type="ECO:0008006" key="4">
    <source>
        <dbReference type="Google" id="ProtNLM"/>
    </source>
</evidence>
<comment type="caution">
    <text evidence="2">The sequence shown here is derived from an EMBL/GenBank/DDBJ whole genome shotgun (WGS) entry which is preliminary data.</text>
</comment>
<name>A0ABS7U026_9BACT</name>
<organism evidence="2 3">
    <name type="scientific">Nannocystis pusilla</name>
    <dbReference type="NCBI Taxonomy" id="889268"/>
    <lineage>
        <taxon>Bacteria</taxon>
        <taxon>Pseudomonadati</taxon>
        <taxon>Myxococcota</taxon>
        <taxon>Polyangia</taxon>
        <taxon>Nannocystales</taxon>
        <taxon>Nannocystaceae</taxon>
        <taxon>Nannocystis</taxon>
    </lineage>
</organism>
<dbReference type="EMBL" id="JAIRAU010000044">
    <property type="protein sequence ID" value="MBZ5713879.1"/>
    <property type="molecule type" value="Genomic_DNA"/>
</dbReference>
<evidence type="ECO:0000313" key="2">
    <source>
        <dbReference type="EMBL" id="MBZ5713879.1"/>
    </source>
</evidence>
<dbReference type="RefSeq" id="WP_224195613.1">
    <property type="nucleotide sequence ID" value="NZ_JAIRAU010000044.1"/>
</dbReference>
<dbReference type="Proteomes" id="UP001139031">
    <property type="component" value="Unassembled WGS sequence"/>
</dbReference>
<protein>
    <recommendedName>
        <fullName evidence="4">Secreted protein</fullName>
    </recommendedName>
</protein>
<feature type="compositionally biased region" description="Low complexity" evidence="1">
    <location>
        <begin position="24"/>
        <end position="55"/>
    </location>
</feature>
<feature type="region of interest" description="Disordered" evidence="1">
    <location>
        <begin position="20"/>
        <end position="55"/>
    </location>
</feature>
<evidence type="ECO:0000313" key="3">
    <source>
        <dbReference type="Proteomes" id="UP001139031"/>
    </source>
</evidence>
<proteinExistence type="predicted"/>
<keyword evidence="3" id="KW-1185">Reference proteome</keyword>
<accession>A0ABS7U026</accession>
<reference evidence="2" key="1">
    <citation type="submission" date="2021-08" db="EMBL/GenBank/DDBJ databases">
        <authorList>
            <person name="Stevens D.C."/>
        </authorList>
    </citation>
    <scope>NUCLEOTIDE SEQUENCE</scope>
    <source>
        <strain evidence="2">DSM 53165</strain>
    </source>
</reference>
<evidence type="ECO:0000256" key="1">
    <source>
        <dbReference type="SAM" id="MobiDB-lite"/>
    </source>
</evidence>